<dbReference type="AlphaFoldDB" id="A0A550I6T0"/>
<dbReference type="OrthoDB" id="880459at2"/>
<name>A0A550I6T0_9FLAO</name>
<dbReference type="EMBL" id="VHSF01000001">
    <property type="protein sequence ID" value="TRO66684.1"/>
    <property type="molecule type" value="Genomic_DNA"/>
</dbReference>
<gene>
    <name evidence="2" type="ORF">FGM01_02005</name>
</gene>
<dbReference type="Pfam" id="PF14302">
    <property type="entry name" value="DUF4377"/>
    <property type="match status" value="1"/>
</dbReference>
<organism evidence="2 3">
    <name type="scientific">Christiangramia sabulilitoris</name>
    <dbReference type="NCBI Taxonomy" id="2583991"/>
    <lineage>
        <taxon>Bacteria</taxon>
        <taxon>Pseudomonadati</taxon>
        <taxon>Bacteroidota</taxon>
        <taxon>Flavobacteriia</taxon>
        <taxon>Flavobacteriales</taxon>
        <taxon>Flavobacteriaceae</taxon>
        <taxon>Christiangramia</taxon>
    </lineage>
</organism>
<keyword evidence="3" id="KW-1185">Reference proteome</keyword>
<proteinExistence type="predicted"/>
<feature type="domain" description="DUF4377" evidence="1">
    <location>
        <begin position="39"/>
        <end position="115"/>
    </location>
</feature>
<evidence type="ECO:0000259" key="1">
    <source>
        <dbReference type="Pfam" id="PF14302"/>
    </source>
</evidence>
<reference evidence="2 3" key="1">
    <citation type="submission" date="2019-06" db="EMBL/GenBank/DDBJ databases">
        <title>Gramella sabulilitoris sp. nov., isolated from a marine sand.</title>
        <authorList>
            <person name="Yoon J.-H."/>
        </authorList>
    </citation>
    <scope>NUCLEOTIDE SEQUENCE [LARGE SCALE GENOMIC DNA]</scope>
    <source>
        <strain evidence="2 3">HSMS-1</strain>
    </source>
</reference>
<comment type="caution">
    <text evidence="2">The sequence shown here is derived from an EMBL/GenBank/DDBJ whole genome shotgun (WGS) entry which is preliminary data.</text>
</comment>
<dbReference type="Proteomes" id="UP000315131">
    <property type="component" value="Unassembled WGS sequence"/>
</dbReference>
<dbReference type="RefSeq" id="WP_143409448.1">
    <property type="nucleotide sequence ID" value="NZ_VHSF01000001.1"/>
</dbReference>
<evidence type="ECO:0000313" key="3">
    <source>
        <dbReference type="Proteomes" id="UP000315131"/>
    </source>
</evidence>
<dbReference type="InterPro" id="IPR025485">
    <property type="entry name" value="DUF4377"/>
</dbReference>
<protein>
    <submittedName>
        <fullName evidence="2">DUF4377 domain-containing protein</fullName>
    </submittedName>
</protein>
<accession>A0A550I6T0</accession>
<sequence length="189" mass="21685">MHFKFIHLFVLVIVLFAGANSCSLVGENEQDRVLIEMRINHFQQTAFGSYPLLVLLAQENESIGGADWKYFYDEIEGFNYKPGYIYDLKVIKKSVQDPPQDASAFKYILHSVVAKNPVSSNEIFEIRLKWNGENFVHTTEGSAPSLIQEYEINCDTLCDELTSRLETEEEVSGIFQHEGDRKIKLIELK</sequence>
<evidence type="ECO:0000313" key="2">
    <source>
        <dbReference type="EMBL" id="TRO66684.1"/>
    </source>
</evidence>